<feature type="transmembrane region" description="Helical" evidence="1">
    <location>
        <begin position="1157"/>
        <end position="1177"/>
    </location>
</feature>
<dbReference type="Pfam" id="PF19407">
    <property type="entry name" value="DUF5979"/>
    <property type="match status" value="7"/>
</dbReference>
<evidence type="ECO:0000256" key="1">
    <source>
        <dbReference type="SAM" id="Phobius"/>
    </source>
</evidence>
<evidence type="ECO:0000259" key="3">
    <source>
        <dbReference type="Pfam" id="PF20597"/>
    </source>
</evidence>
<evidence type="ECO:0000313" key="4">
    <source>
        <dbReference type="EMBL" id="QJW35432.1"/>
    </source>
</evidence>
<gene>
    <name evidence="4" type="ORF">FIC82_003655</name>
</gene>
<keyword evidence="1" id="KW-0812">Transmembrane</keyword>
<feature type="domain" description="DUF5979" evidence="2">
    <location>
        <begin position="482"/>
        <end position="588"/>
    </location>
</feature>
<dbReference type="Proteomes" id="UP000451354">
    <property type="component" value="Chromosome"/>
</dbReference>
<dbReference type="NCBIfam" id="TIGR04215">
    <property type="entry name" value="choice_anch_A"/>
    <property type="match status" value="1"/>
</dbReference>
<dbReference type="InterPro" id="IPR046022">
    <property type="entry name" value="DUF5979"/>
</dbReference>
<dbReference type="EMBL" id="CP052757">
    <property type="protein sequence ID" value="QJW35432.1"/>
    <property type="molecule type" value="Genomic_DNA"/>
</dbReference>
<evidence type="ECO:0000313" key="5">
    <source>
        <dbReference type="Proteomes" id="UP000451354"/>
    </source>
</evidence>
<feature type="domain" description="DUF5979" evidence="2">
    <location>
        <begin position="936"/>
        <end position="1034"/>
    </location>
</feature>
<keyword evidence="1" id="KW-0472">Membrane</keyword>
<proteinExistence type="predicted"/>
<keyword evidence="5" id="KW-1185">Reference proteome</keyword>
<name>A0A6M5UCV5_9MICO</name>
<accession>A0A6M5UCV5</accession>
<feature type="domain" description="DUF5979" evidence="2">
    <location>
        <begin position="1042"/>
        <end position="1144"/>
    </location>
</feature>
<dbReference type="Pfam" id="PF20597">
    <property type="entry name" value="pAdhesive_15"/>
    <property type="match status" value="1"/>
</dbReference>
<sequence>MTYRSPTRPALLDRARRATAALVVAALALAGAVALVAGPQARPAAAAIGFCPDPDDFPNIGPLPIFTDNNVAVYAGGDYTATGTSAESEGVLVVRGDATFDTPGSFNVGTVGAGSGITPAPGSPMLHVGGVMSIAAGTNVIVGANLDGGGAVHVGGDLADAGGLDTNGGAVETNMGADAAIAPWQGFQDAVVDTSAVLGAAPDTGTAARDGGRVTFTSTDPANTTLQAFTVDAAALDGASEFFFEGIPEGAPIVVNVVGDEPVTVSSAYVDINGERVDDPANIGNAAARTLWNFTGTGDVTVSGSGQWVGSILVPSADQVTLTASTNGRVYAGNDLTTSGSGNEQHNYPWIGPGPFDCIPSASFVVQKTVTGEAAADVPADTTFDVGYTYEEPDGTTGGDTLVVPISGALVNGPTLPVGTVVTITETNLPTVPGVEWGTPVIQVNGEPLGDPAQFTIQENQTVTVTVVNTANGGAVPVVGGFSVAKAMTGDAAGLVPDDTAFLVDWEATLPEGATYDGDLSGTLTVLADGTVVDGPSDLPVGTTVTLTEQTPLPEIDGVEWGEPVLSPASPITIVEGATGVAVTVTNVADAVVGGFTVQKALEGGAADVVPPGTAFLVDWTATVPAGVVYDGDTSGTLTVLADGTVTGGPSDLPIGTTVTLVEQPLPDVGGVVWGLPTLEPASPITIVEGPTGVAVTVTNTANAPEEVGGFAVQKSVTGDASGAVPPDAAFVVAWEAELPPDSGYEGPTSGTVTVLADGTVVDGPQDLPEGTVVTFTEQTMPDVPGVDWGQPTVSPGTVTIGEGDAVAGVVVTNTATAQVGGFSLAKAVEGDLAGSVPPGTAFEVEWSATLPAGFAYDGPLAGSLTVLADGTVVDGPQDLPVGTVVTFTEINLPEVDGVVWGAPTFSPGSVTVGNEENTLVTLTNTTQDVAEVGGFSVAKEVTGDRADLVPADTEFTVAYSYELDGTLVGGYLQVPADGTVVAGPQNLPVGTVVTFTEADLPDIPGVAWGVPTFSPPTLVVGDGEDTQVTATNTANEAVGGFSVVKRVTGEASDAVPAATEFVVGYAYDGPDGTVTGSLTVRADGVAVDGPQNLPVGTVVRLTETGVPEIGGVDWGTPTFTVEGTVVTEVTVGDGTVVVTLTNAAEDEELAITGTDAVLVTVLALTFLATGSALLLLRARRRRLA</sequence>
<dbReference type="InterPro" id="IPR026588">
    <property type="entry name" value="Choice_anch_A"/>
</dbReference>
<feature type="domain" description="Choice-of-anchor A" evidence="3">
    <location>
        <begin position="73"/>
        <end position="343"/>
    </location>
</feature>
<keyword evidence="1" id="KW-1133">Transmembrane helix</keyword>
<feature type="domain" description="DUF5979" evidence="2">
    <location>
        <begin position="596"/>
        <end position="701"/>
    </location>
</feature>
<dbReference type="AlphaFoldDB" id="A0A6M5UCV5"/>
<feature type="domain" description="DUF5979" evidence="2">
    <location>
        <begin position="711"/>
        <end position="817"/>
    </location>
</feature>
<feature type="domain" description="DUF5979" evidence="2">
    <location>
        <begin position="823"/>
        <end position="926"/>
    </location>
</feature>
<evidence type="ECO:0000259" key="2">
    <source>
        <dbReference type="Pfam" id="PF19407"/>
    </source>
</evidence>
<organism evidence="4 5">
    <name type="scientific">Cellulosimicrobium protaetiae</name>
    <dbReference type="NCBI Taxonomy" id="2587808"/>
    <lineage>
        <taxon>Bacteria</taxon>
        <taxon>Bacillati</taxon>
        <taxon>Actinomycetota</taxon>
        <taxon>Actinomycetes</taxon>
        <taxon>Micrococcales</taxon>
        <taxon>Promicromonosporaceae</taxon>
        <taxon>Cellulosimicrobium</taxon>
    </lineage>
</organism>
<feature type="domain" description="DUF5979" evidence="2">
    <location>
        <begin position="364"/>
        <end position="470"/>
    </location>
</feature>
<protein>
    <submittedName>
        <fullName evidence="4">Choice-of-anchor A family protein</fullName>
    </submittedName>
</protein>
<dbReference type="RefSeq" id="WP_168731455.1">
    <property type="nucleotide sequence ID" value="NZ_CP052757.1"/>
</dbReference>
<dbReference type="KEGG" id="cprt:FIC82_003655"/>
<reference evidence="4 5" key="1">
    <citation type="journal article" date="2022" name="Int. J. Syst. Evol. Microbiol.">
        <title>Cellulosimicrobium protaetiae sp. nov., isolated from the gut of the larva of Protaetia brevitarsis seulensis.</title>
        <authorList>
            <person name="Le Han H."/>
            <person name="Nguyen T.T.H."/>
            <person name="Li Z."/>
            <person name="Shin N.R."/>
            <person name="Kim S.G."/>
        </authorList>
    </citation>
    <scope>NUCLEOTIDE SEQUENCE [LARGE SCALE GENOMIC DNA]</scope>
    <source>
        <strain evidence="4 5">BI34</strain>
    </source>
</reference>